<dbReference type="GeneID" id="40743883"/>
<reference evidence="1 2" key="1">
    <citation type="journal article" date="2014" name="BMC Genomics">
        <title>Genome sequencing of four Aureobasidium pullulans varieties: biotechnological potential, stress tolerance, and description of new species.</title>
        <authorList>
            <person name="Gostin Ar C."/>
            <person name="Ohm R.A."/>
            <person name="Kogej T."/>
            <person name="Sonjak S."/>
            <person name="Turk M."/>
            <person name="Zajc J."/>
            <person name="Zalar P."/>
            <person name="Grube M."/>
            <person name="Sun H."/>
            <person name="Han J."/>
            <person name="Sharma A."/>
            <person name="Chiniquy J."/>
            <person name="Ngan C.Y."/>
            <person name="Lipzen A."/>
            <person name="Barry K."/>
            <person name="Grigoriev I.V."/>
            <person name="Gunde-Cimerman N."/>
        </authorList>
    </citation>
    <scope>NUCLEOTIDE SEQUENCE [LARGE SCALE GENOMIC DNA]</scope>
    <source>
        <strain evidence="1 2">EXF-150</strain>
    </source>
</reference>
<feature type="non-terminal residue" evidence="1">
    <location>
        <position position="1"/>
    </location>
</feature>
<evidence type="ECO:0000313" key="2">
    <source>
        <dbReference type="Proteomes" id="UP000030706"/>
    </source>
</evidence>
<keyword evidence="2" id="KW-1185">Reference proteome</keyword>
<dbReference type="EMBL" id="KL585061">
    <property type="protein sequence ID" value="KEQ78307.1"/>
    <property type="molecule type" value="Genomic_DNA"/>
</dbReference>
<sequence length="77" mass="8123">RLTLAVDSSKVSKTYNLNNIGLSSLLDGEESACLEANVLIIDLGDLANESLEGGLRDKEISRLLVGADLAESDGYAI</sequence>
<dbReference type="AlphaFoldDB" id="A0A074X8D9"/>
<dbReference type="HOGENOM" id="CLU_2644576_0_0_1"/>
<protein>
    <submittedName>
        <fullName evidence="1">Uncharacterized protein</fullName>
    </submittedName>
</protein>
<dbReference type="Proteomes" id="UP000030706">
    <property type="component" value="Unassembled WGS sequence"/>
</dbReference>
<gene>
    <name evidence="1" type="ORF">M438DRAFT_286024</name>
</gene>
<dbReference type="RefSeq" id="XP_029754494.1">
    <property type="nucleotide sequence ID" value="XM_029901577.1"/>
</dbReference>
<proteinExistence type="predicted"/>
<name>A0A074X8D9_AURPU</name>
<evidence type="ECO:0000313" key="1">
    <source>
        <dbReference type="EMBL" id="KEQ78307.1"/>
    </source>
</evidence>
<accession>A0A074X8D9</accession>
<organism evidence="1 2">
    <name type="scientific">Aureobasidium pullulans EXF-150</name>
    <dbReference type="NCBI Taxonomy" id="1043002"/>
    <lineage>
        <taxon>Eukaryota</taxon>
        <taxon>Fungi</taxon>
        <taxon>Dikarya</taxon>
        <taxon>Ascomycota</taxon>
        <taxon>Pezizomycotina</taxon>
        <taxon>Dothideomycetes</taxon>
        <taxon>Dothideomycetidae</taxon>
        <taxon>Dothideales</taxon>
        <taxon>Saccotheciaceae</taxon>
        <taxon>Aureobasidium</taxon>
    </lineage>
</organism>